<dbReference type="Gene3D" id="3.90.1170.50">
    <property type="entry name" value="Aldehyde oxidase/xanthine dehydrogenase, a/b hammerhead"/>
    <property type="match status" value="1"/>
</dbReference>
<dbReference type="GO" id="GO:0005506">
    <property type="term" value="F:iron ion binding"/>
    <property type="evidence" value="ECO:0007669"/>
    <property type="project" value="InterPro"/>
</dbReference>
<dbReference type="InterPro" id="IPR037165">
    <property type="entry name" value="AldOxase/xan_DH_Mopterin-bd_sf"/>
</dbReference>
<dbReference type="PANTHER" id="PTHR11908">
    <property type="entry name" value="XANTHINE DEHYDROGENASE"/>
    <property type="match status" value="1"/>
</dbReference>
<dbReference type="InterPro" id="IPR000674">
    <property type="entry name" value="Ald_Oxase/Xan_DH_a/b"/>
</dbReference>
<accession>A0A8J3NW10</accession>
<dbReference type="PANTHER" id="PTHR11908:SF132">
    <property type="entry name" value="ALDEHYDE OXIDASE 1-RELATED"/>
    <property type="match status" value="1"/>
</dbReference>
<keyword evidence="2" id="KW-0560">Oxidoreductase</keyword>
<reference evidence="4 5" key="1">
    <citation type="submission" date="2021-01" db="EMBL/GenBank/DDBJ databases">
        <title>Whole genome shotgun sequence of Catellatospora chokoriensis NBRC 107358.</title>
        <authorList>
            <person name="Komaki H."/>
            <person name="Tamura T."/>
        </authorList>
    </citation>
    <scope>NUCLEOTIDE SEQUENCE [LARGE SCALE GENOMIC DNA]</scope>
    <source>
        <strain evidence="4 5">NBRC 107358</strain>
    </source>
</reference>
<dbReference type="InterPro" id="IPR016208">
    <property type="entry name" value="Ald_Oxase/xanthine_DH-like"/>
</dbReference>
<keyword evidence="1" id="KW-0500">Molybdenum</keyword>
<dbReference type="AlphaFoldDB" id="A0A8J3NW10"/>
<evidence type="ECO:0000256" key="2">
    <source>
        <dbReference type="ARBA" id="ARBA00023002"/>
    </source>
</evidence>
<dbReference type="RefSeq" id="WP_191844090.1">
    <property type="nucleotide sequence ID" value="NZ_BAAALB010000044.1"/>
</dbReference>
<evidence type="ECO:0000313" key="5">
    <source>
        <dbReference type="Proteomes" id="UP000619293"/>
    </source>
</evidence>
<feature type="domain" description="Aldehyde oxidase/xanthine dehydrogenase a/b hammerhead" evidence="3">
    <location>
        <begin position="28"/>
        <end position="140"/>
    </location>
</feature>
<keyword evidence="5" id="KW-1185">Reference proteome</keyword>
<dbReference type="Pfam" id="PF01315">
    <property type="entry name" value="Ald_Xan_dh_C"/>
    <property type="match status" value="1"/>
</dbReference>
<evidence type="ECO:0000259" key="3">
    <source>
        <dbReference type="SMART" id="SM01008"/>
    </source>
</evidence>
<dbReference type="Pfam" id="PF20256">
    <property type="entry name" value="MoCoBD_2"/>
    <property type="match status" value="1"/>
</dbReference>
<dbReference type="GO" id="GO:0016491">
    <property type="term" value="F:oxidoreductase activity"/>
    <property type="evidence" value="ECO:0007669"/>
    <property type="project" value="UniProtKB-KW"/>
</dbReference>
<dbReference type="SUPFAM" id="SSF56003">
    <property type="entry name" value="Molybdenum cofactor-binding domain"/>
    <property type="match status" value="1"/>
</dbReference>
<dbReference type="Proteomes" id="UP000619293">
    <property type="component" value="Unassembled WGS sequence"/>
</dbReference>
<organism evidence="4 5">
    <name type="scientific">Catellatospora chokoriensis</name>
    <dbReference type="NCBI Taxonomy" id="310353"/>
    <lineage>
        <taxon>Bacteria</taxon>
        <taxon>Bacillati</taxon>
        <taxon>Actinomycetota</taxon>
        <taxon>Actinomycetes</taxon>
        <taxon>Micromonosporales</taxon>
        <taxon>Micromonosporaceae</taxon>
        <taxon>Catellatospora</taxon>
    </lineage>
</organism>
<sequence length="743" mass="79110">MSPQPVDTRAQDTQPVDTRRVDAREKVTGAALYATDLHPDQLAHATLATATIGRGRIAELDVSAAAAVPGVLLVLSHLDHLDLQSPGFVMGGGYGVQSLQPLLDDRIAYRGQAIALVVAETLTAATEAANLVRARYETEPFAATLDSPGVERIAQPTAIPLPFLADIDVGDAESAYAAAPLHVDATYDQPAQHQNPMELIGATVWWRGDTLVVHEGTQSAGAIRHGLAQQLGIDAANVEVVSPYTGGGFGQKNSLQIHIAPLAVAARRLGRPVQLVVSRAQLFHHTSFRPASRHRIRLGADEHGRMVAAIHEVEHQTSRHDLFPLMYNEITARLYGIRDFRGRQTFARMDTQTPGFMRAPFEHPAAFAFESAVDELAYAANRDPLEFRLANDTTVDPVSGEPFSSRHLAQCLRRGAKTFGWSARRQRPASMRAEDGSLVGWGVAVGAYPASIVPATSHVVAGADGRVRVEVDGHEMGQGIRSTIALLVADDLGIDVRHVDIVVGDTRVATQHLTAGSWGTASALGAVHAALRELRKQLGADVGGPVDVSAAVRAASRDTVEARAATLGPGQTEQDAERARQGHPVIAGPEFPGYSTFSWIAHFVEVRVEPTTCRIRVPRVVSVADCGRVASPVTAASQVRGGIVWGIGASLREAGEVDPRYGGFLNASLEEYPVPVNADIGTLDVDFIGEPDLRFHPVGVKGLGEVSMVGVAAAVANAVFHATGVRHRRLPIRIEDVLAGATA</sequence>
<dbReference type="Pfam" id="PF02738">
    <property type="entry name" value="MoCoBD_1"/>
    <property type="match status" value="1"/>
</dbReference>
<evidence type="ECO:0000313" key="4">
    <source>
        <dbReference type="EMBL" id="GIF92900.1"/>
    </source>
</evidence>
<dbReference type="EMBL" id="BONG01000053">
    <property type="protein sequence ID" value="GIF92900.1"/>
    <property type="molecule type" value="Genomic_DNA"/>
</dbReference>
<dbReference type="InterPro" id="IPR046867">
    <property type="entry name" value="AldOxase/xan_DH_MoCoBD2"/>
</dbReference>
<dbReference type="InterPro" id="IPR008274">
    <property type="entry name" value="AldOxase/xan_DH_MoCoBD1"/>
</dbReference>
<dbReference type="SMART" id="SM01008">
    <property type="entry name" value="Ald_Xan_dh_C"/>
    <property type="match status" value="1"/>
</dbReference>
<dbReference type="Gene3D" id="3.30.365.10">
    <property type="entry name" value="Aldehyde oxidase/xanthine dehydrogenase, molybdopterin binding domain"/>
    <property type="match status" value="4"/>
</dbReference>
<evidence type="ECO:0000256" key="1">
    <source>
        <dbReference type="ARBA" id="ARBA00022505"/>
    </source>
</evidence>
<dbReference type="InterPro" id="IPR036856">
    <property type="entry name" value="Ald_Oxase/Xan_DH_a/b_sf"/>
</dbReference>
<name>A0A8J3NW10_9ACTN</name>
<proteinExistence type="predicted"/>
<dbReference type="SUPFAM" id="SSF54665">
    <property type="entry name" value="CO dehydrogenase molybdoprotein N-domain-like"/>
    <property type="match status" value="1"/>
</dbReference>
<comment type="caution">
    <text evidence="4">The sequence shown here is derived from an EMBL/GenBank/DDBJ whole genome shotgun (WGS) entry which is preliminary data.</text>
</comment>
<protein>
    <submittedName>
        <fullName evidence="4">Xanthine dehydrogenase</fullName>
    </submittedName>
</protein>
<gene>
    <name evidence="4" type="ORF">Cch02nite_63440</name>
</gene>